<evidence type="ECO:0000313" key="2">
    <source>
        <dbReference type="EMBL" id="CEG06960.1"/>
    </source>
</evidence>
<accession>A0A090MH58</accession>
<keyword evidence="1" id="KW-0812">Transmembrane</keyword>
<organism evidence="2 3">
    <name type="scientific">Afipia felis</name>
    <name type="common">Cat scratch disease bacillus</name>
    <dbReference type="NCBI Taxonomy" id="1035"/>
    <lineage>
        <taxon>Bacteria</taxon>
        <taxon>Pseudomonadati</taxon>
        <taxon>Pseudomonadota</taxon>
        <taxon>Alphaproteobacteria</taxon>
        <taxon>Hyphomicrobiales</taxon>
        <taxon>Nitrobacteraceae</taxon>
        <taxon>Afipia</taxon>
    </lineage>
</organism>
<feature type="transmembrane region" description="Helical" evidence="1">
    <location>
        <begin position="14"/>
        <end position="39"/>
    </location>
</feature>
<name>A0A090MH58_AFIFE</name>
<sequence length="40" mass="4388">MQHPYNEPDPVEKIFLVVGVVAAVAFAMAVAYGFFFLGLE</sequence>
<dbReference type="EMBL" id="CCAZ020000001">
    <property type="protein sequence ID" value="CEG06960.1"/>
    <property type="molecule type" value="Genomic_DNA"/>
</dbReference>
<proteinExistence type="predicted"/>
<evidence type="ECO:0000256" key="1">
    <source>
        <dbReference type="SAM" id="Phobius"/>
    </source>
</evidence>
<dbReference type="Proteomes" id="UP000035762">
    <property type="component" value="Unassembled WGS sequence"/>
</dbReference>
<dbReference type="RefSeq" id="WP_283805007.1">
    <property type="nucleotide sequence ID" value="NZ_CCAZ020000001.1"/>
</dbReference>
<evidence type="ECO:0000313" key="3">
    <source>
        <dbReference type="Proteomes" id="UP000035762"/>
    </source>
</evidence>
<keyword evidence="3" id="KW-1185">Reference proteome</keyword>
<keyword evidence="1" id="KW-1133">Transmembrane helix</keyword>
<gene>
    <name evidence="2" type="ORF">BN961_00341</name>
</gene>
<keyword evidence="1" id="KW-0472">Membrane</keyword>
<protein>
    <submittedName>
        <fullName evidence="2">Uncharacterized protein</fullName>
    </submittedName>
</protein>
<comment type="caution">
    <text evidence="2">The sequence shown here is derived from an EMBL/GenBank/DDBJ whole genome shotgun (WGS) entry which is preliminary data.</text>
</comment>
<dbReference type="AlphaFoldDB" id="A0A090MH58"/>
<reference evidence="2 3" key="1">
    <citation type="journal article" date="2014" name="Genome Announc.">
        <title>Genome Sequence of Afipia felis Strain 76713, Isolated in Hospital Water Using an Amoeba Co-Culture Procedure.</title>
        <authorList>
            <person name="Benamar S."/>
            <person name="La Scola B."/>
            <person name="Croce O."/>
        </authorList>
    </citation>
    <scope>NUCLEOTIDE SEQUENCE [LARGE SCALE GENOMIC DNA]</scope>
    <source>
        <strain evidence="2 3">76713</strain>
    </source>
</reference>